<sequence>MTRLGFDTSILMCLRDSRHNKFSDSLIGVVQTSVSASLVSSNLNQDNDLSVKEIKQRMASHRKGLEHPMVHDLYINYHGEETRNFYMDHMEPQSKIFSDPNVRYMEPTIVVGGYPVPLVVELEGFRRSIDGILTTVDKLEKQVDEVEQFFESKGKTQVNNSKTQVNNSKGSMVLKDKGWEKHLTGVKKQQQDASHREAVAAKRMQELMRQFATILRQISQDKCAGPFLQPVDVEGLGLHDYYEVIDKPMDFSTIKSKMEAKDGTGYRNVREIYADVRLVFENAMKYNDEKNDIHVMAKSLHEKFEQRWRDLLPKVAEEEKRQSQEEEAEAQIEMQLAQEGNYANTAKDLSFELDEVALHLKNLKNMVIQKCRKLSTEEKKVLGTALARLTPENLSRALEIVAEGNPSFQATAREVDLVIDAQSDYTLWRLKIFVKDALEVQGKTAGGITVSSNDNAEDKNNCKRIREACDTLAKRTAKRTKKLSAL</sequence>
<comment type="caution">
    <text evidence="1">The sequence shown here is derived from an EMBL/GenBank/DDBJ whole genome shotgun (WGS) entry which is preliminary data.</text>
</comment>
<evidence type="ECO:0000313" key="2">
    <source>
        <dbReference type="Proteomes" id="UP000828941"/>
    </source>
</evidence>
<name>A0ACB9Q842_BAUVA</name>
<proteinExistence type="predicted"/>
<gene>
    <name evidence="1" type="ORF">L6164_001186</name>
</gene>
<reference evidence="1 2" key="1">
    <citation type="journal article" date="2022" name="DNA Res.">
        <title>Chromosomal-level genome assembly of the orchid tree Bauhinia variegata (Leguminosae; Cercidoideae) supports the allotetraploid origin hypothesis of Bauhinia.</title>
        <authorList>
            <person name="Zhong Y."/>
            <person name="Chen Y."/>
            <person name="Zheng D."/>
            <person name="Pang J."/>
            <person name="Liu Y."/>
            <person name="Luo S."/>
            <person name="Meng S."/>
            <person name="Qian L."/>
            <person name="Wei D."/>
            <person name="Dai S."/>
            <person name="Zhou R."/>
        </authorList>
    </citation>
    <scope>NUCLEOTIDE SEQUENCE [LARGE SCALE GENOMIC DNA]</scope>
    <source>
        <strain evidence="1">BV-YZ2020</strain>
    </source>
</reference>
<accession>A0ACB9Q842</accession>
<protein>
    <submittedName>
        <fullName evidence="1">Uncharacterized protein</fullName>
    </submittedName>
</protein>
<evidence type="ECO:0000313" key="1">
    <source>
        <dbReference type="EMBL" id="KAI4357224.1"/>
    </source>
</evidence>
<dbReference type="EMBL" id="CM039426">
    <property type="protein sequence ID" value="KAI4357224.1"/>
    <property type="molecule type" value="Genomic_DNA"/>
</dbReference>
<organism evidence="1 2">
    <name type="scientific">Bauhinia variegata</name>
    <name type="common">Purple orchid tree</name>
    <name type="synonym">Phanera variegata</name>
    <dbReference type="NCBI Taxonomy" id="167791"/>
    <lineage>
        <taxon>Eukaryota</taxon>
        <taxon>Viridiplantae</taxon>
        <taxon>Streptophyta</taxon>
        <taxon>Embryophyta</taxon>
        <taxon>Tracheophyta</taxon>
        <taxon>Spermatophyta</taxon>
        <taxon>Magnoliopsida</taxon>
        <taxon>eudicotyledons</taxon>
        <taxon>Gunneridae</taxon>
        <taxon>Pentapetalae</taxon>
        <taxon>rosids</taxon>
        <taxon>fabids</taxon>
        <taxon>Fabales</taxon>
        <taxon>Fabaceae</taxon>
        <taxon>Cercidoideae</taxon>
        <taxon>Cercideae</taxon>
        <taxon>Bauhiniinae</taxon>
        <taxon>Bauhinia</taxon>
    </lineage>
</organism>
<dbReference type="Proteomes" id="UP000828941">
    <property type="component" value="Chromosome 1"/>
</dbReference>
<keyword evidence="2" id="KW-1185">Reference proteome</keyword>